<organism evidence="1 2">
    <name type="scientific">Crucibulum laeve</name>
    <dbReference type="NCBI Taxonomy" id="68775"/>
    <lineage>
        <taxon>Eukaryota</taxon>
        <taxon>Fungi</taxon>
        <taxon>Dikarya</taxon>
        <taxon>Basidiomycota</taxon>
        <taxon>Agaricomycotina</taxon>
        <taxon>Agaricomycetes</taxon>
        <taxon>Agaricomycetidae</taxon>
        <taxon>Agaricales</taxon>
        <taxon>Agaricineae</taxon>
        <taxon>Nidulariaceae</taxon>
        <taxon>Crucibulum</taxon>
    </lineage>
</organism>
<proteinExistence type="predicted"/>
<gene>
    <name evidence="1" type="ORF">BDQ12DRAFT_683516</name>
</gene>
<reference evidence="1 2" key="1">
    <citation type="journal article" date="2019" name="Nat. Ecol. Evol.">
        <title>Megaphylogeny resolves global patterns of mushroom evolution.</title>
        <authorList>
            <person name="Varga T."/>
            <person name="Krizsan K."/>
            <person name="Foldi C."/>
            <person name="Dima B."/>
            <person name="Sanchez-Garcia M."/>
            <person name="Sanchez-Ramirez S."/>
            <person name="Szollosi G.J."/>
            <person name="Szarkandi J.G."/>
            <person name="Papp V."/>
            <person name="Albert L."/>
            <person name="Andreopoulos W."/>
            <person name="Angelini C."/>
            <person name="Antonin V."/>
            <person name="Barry K.W."/>
            <person name="Bougher N.L."/>
            <person name="Buchanan P."/>
            <person name="Buyck B."/>
            <person name="Bense V."/>
            <person name="Catcheside P."/>
            <person name="Chovatia M."/>
            <person name="Cooper J."/>
            <person name="Damon W."/>
            <person name="Desjardin D."/>
            <person name="Finy P."/>
            <person name="Geml J."/>
            <person name="Haridas S."/>
            <person name="Hughes K."/>
            <person name="Justo A."/>
            <person name="Karasinski D."/>
            <person name="Kautmanova I."/>
            <person name="Kiss B."/>
            <person name="Kocsube S."/>
            <person name="Kotiranta H."/>
            <person name="LaButti K.M."/>
            <person name="Lechner B.E."/>
            <person name="Liimatainen K."/>
            <person name="Lipzen A."/>
            <person name="Lukacs Z."/>
            <person name="Mihaltcheva S."/>
            <person name="Morgado L.N."/>
            <person name="Niskanen T."/>
            <person name="Noordeloos M.E."/>
            <person name="Ohm R.A."/>
            <person name="Ortiz-Santana B."/>
            <person name="Ovrebo C."/>
            <person name="Racz N."/>
            <person name="Riley R."/>
            <person name="Savchenko A."/>
            <person name="Shiryaev A."/>
            <person name="Soop K."/>
            <person name="Spirin V."/>
            <person name="Szebenyi C."/>
            <person name="Tomsovsky M."/>
            <person name="Tulloss R.E."/>
            <person name="Uehling J."/>
            <person name="Grigoriev I.V."/>
            <person name="Vagvolgyi C."/>
            <person name="Papp T."/>
            <person name="Martin F.M."/>
            <person name="Miettinen O."/>
            <person name="Hibbett D.S."/>
            <person name="Nagy L.G."/>
        </authorList>
    </citation>
    <scope>NUCLEOTIDE SEQUENCE [LARGE SCALE GENOMIC DNA]</scope>
    <source>
        <strain evidence="1 2">CBS 166.37</strain>
    </source>
</reference>
<evidence type="ECO:0000313" key="1">
    <source>
        <dbReference type="EMBL" id="TFK38354.1"/>
    </source>
</evidence>
<protein>
    <submittedName>
        <fullName evidence="1">Uncharacterized protein</fullName>
    </submittedName>
</protein>
<dbReference type="Proteomes" id="UP000308652">
    <property type="component" value="Unassembled WGS sequence"/>
</dbReference>
<sequence>MMEPIGIREWAKAWNPQHNAKFAYRHENGHLVCLEPAISSTQYLQVLSPSAHVQQLSPEDYNWLEEQGLIERGQLLREDIIGFRKIAHTAILMQARKNHHGSNKRPRRDY</sequence>
<dbReference type="AlphaFoldDB" id="A0A5C3LZ17"/>
<name>A0A5C3LZ17_9AGAR</name>
<keyword evidence="2" id="KW-1185">Reference proteome</keyword>
<accession>A0A5C3LZ17</accession>
<evidence type="ECO:0000313" key="2">
    <source>
        <dbReference type="Proteomes" id="UP000308652"/>
    </source>
</evidence>
<dbReference type="EMBL" id="ML213603">
    <property type="protein sequence ID" value="TFK38354.1"/>
    <property type="molecule type" value="Genomic_DNA"/>
</dbReference>